<evidence type="ECO:0000259" key="1">
    <source>
        <dbReference type="PROSITE" id="PS51481"/>
    </source>
</evidence>
<comment type="caution">
    <text evidence="2">The sequence shown here is derived from an EMBL/GenBank/DDBJ whole genome shotgun (WGS) entry which is preliminary data.</text>
</comment>
<dbReference type="AlphaFoldDB" id="A0A8H4ZWK4"/>
<gene>
    <name evidence="2" type="ORF">FANTH_1020</name>
</gene>
<dbReference type="InterPro" id="IPR004006">
    <property type="entry name" value="DhaK_dom"/>
</dbReference>
<organism evidence="2 3">
    <name type="scientific">Fusarium anthophilum</name>
    <dbReference type="NCBI Taxonomy" id="48485"/>
    <lineage>
        <taxon>Eukaryota</taxon>
        <taxon>Fungi</taxon>
        <taxon>Dikarya</taxon>
        <taxon>Ascomycota</taxon>
        <taxon>Pezizomycotina</taxon>
        <taxon>Sordariomycetes</taxon>
        <taxon>Hypocreomycetidae</taxon>
        <taxon>Hypocreales</taxon>
        <taxon>Nectriaceae</taxon>
        <taxon>Fusarium</taxon>
        <taxon>Fusarium fujikuroi species complex</taxon>
    </lineage>
</organism>
<feature type="domain" description="DhaK" evidence="1">
    <location>
        <begin position="9"/>
        <end position="70"/>
    </location>
</feature>
<evidence type="ECO:0000313" key="3">
    <source>
        <dbReference type="Proteomes" id="UP000573603"/>
    </source>
</evidence>
<keyword evidence="3" id="KW-1185">Reference proteome</keyword>
<dbReference type="SUPFAM" id="SSF82549">
    <property type="entry name" value="DAK1/DegV-like"/>
    <property type="match status" value="1"/>
</dbReference>
<sequence>MSDRHFFDNATQLVAYALDAQPLTNPSLKADYASKIVYRKKVNADHVAIISGGGSGHEPAHSQALLTRAF</sequence>
<accession>A0A8H4ZWK4</accession>
<evidence type="ECO:0000313" key="2">
    <source>
        <dbReference type="EMBL" id="KAF5254138.1"/>
    </source>
</evidence>
<proteinExistence type="predicted"/>
<dbReference type="GO" id="GO:0004371">
    <property type="term" value="F:glycerone kinase activity"/>
    <property type="evidence" value="ECO:0007669"/>
    <property type="project" value="InterPro"/>
</dbReference>
<dbReference type="Proteomes" id="UP000573603">
    <property type="component" value="Unassembled WGS sequence"/>
</dbReference>
<dbReference type="PROSITE" id="PS51481">
    <property type="entry name" value="DHAK"/>
    <property type="match status" value="1"/>
</dbReference>
<dbReference type="GO" id="GO:0006071">
    <property type="term" value="P:glycerol metabolic process"/>
    <property type="evidence" value="ECO:0007669"/>
    <property type="project" value="InterPro"/>
</dbReference>
<reference evidence="2 3" key="1">
    <citation type="journal article" date="2020" name="BMC Genomics">
        <title>Correction to: Identification and distribution of gene clusters required for synthesis of sphingolipid metabolism inhibitors in diverse species of the filamentous fungus Fusarium.</title>
        <authorList>
            <person name="Kim H.S."/>
            <person name="Lohmar J.M."/>
            <person name="Busman M."/>
            <person name="Brown D.W."/>
            <person name="Naumann T.A."/>
            <person name="Divon H.H."/>
            <person name="Lysoe E."/>
            <person name="Uhlig S."/>
            <person name="Proctor R.H."/>
        </authorList>
    </citation>
    <scope>NUCLEOTIDE SEQUENCE [LARGE SCALE GENOMIC DNA]</scope>
    <source>
        <strain evidence="2 3">NRRL 25214</strain>
    </source>
</reference>
<dbReference type="EMBL" id="JABEVY010000026">
    <property type="protein sequence ID" value="KAF5254138.1"/>
    <property type="molecule type" value="Genomic_DNA"/>
</dbReference>
<name>A0A8H4ZWK4_9HYPO</name>
<protein>
    <recommendedName>
        <fullName evidence="1">DhaK domain-containing protein</fullName>
    </recommendedName>
</protein>
<dbReference type="Gene3D" id="3.40.50.10440">
    <property type="entry name" value="Dihydroxyacetone kinase, domain 1"/>
    <property type="match status" value="1"/>
</dbReference>
<dbReference type="Pfam" id="PF02733">
    <property type="entry name" value="Dak1"/>
    <property type="match status" value="1"/>
</dbReference>